<evidence type="ECO:0000256" key="6">
    <source>
        <dbReference type="SAM" id="MobiDB-lite"/>
    </source>
</evidence>
<dbReference type="SMART" id="SM00303">
    <property type="entry name" value="GPS"/>
    <property type="match status" value="2"/>
</dbReference>
<evidence type="ECO:0000256" key="4">
    <source>
        <dbReference type="ARBA" id="ARBA00023136"/>
    </source>
</evidence>
<reference evidence="10" key="1">
    <citation type="submission" date="2021-02" db="EMBL/GenBank/DDBJ databases">
        <authorList>
            <person name="Nowell W R."/>
        </authorList>
    </citation>
    <scope>NUCLEOTIDE SEQUENCE</scope>
</reference>
<feature type="transmembrane region" description="Helical" evidence="7">
    <location>
        <begin position="1081"/>
        <end position="1104"/>
    </location>
</feature>
<dbReference type="InterPro" id="IPR017981">
    <property type="entry name" value="GPCR_2-like_7TM"/>
</dbReference>
<evidence type="ECO:0000256" key="3">
    <source>
        <dbReference type="ARBA" id="ARBA00022989"/>
    </source>
</evidence>
<feature type="domain" description="G-protein coupled receptors family 2 profile 2" evidence="9">
    <location>
        <begin position="918"/>
        <end position="1183"/>
    </location>
</feature>
<dbReference type="Gene3D" id="1.20.1070.10">
    <property type="entry name" value="Rhodopsin 7-helix transmembrane proteins"/>
    <property type="match status" value="1"/>
</dbReference>
<dbReference type="InterPro" id="IPR000203">
    <property type="entry name" value="GPS"/>
</dbReference>
<feature type="transmembrane region" description="Helical" evidence="7">
    <location>
        <begin position="1037"/>
        <end position="1061"/>
    </location>
</feature>
<evidence type="ECO:0000259" key="8">
    <source>
        <dbReference type="PROSITE" id="PS50221"/>
    </source>
</evidence>
<evidence type="ECO:0000259" key="9">
    <source>
        <dbReference type="PROSITE" id="PS50261"/>
    </source>
</evidence>
<sequence>EVNNGVLVSAASTTETATAITTFSELETSTPLLTSQATETPTSITQPTTTSISTTTATFIITELSTPTENTTIVTAASTTETAIAITTFSEMETSTPLLTSQATETLTSITQPTTTSISTTTATFIITEISTTTENTTIVTAASTTETATAITTFSELETSTPLLTSQATEIPTSISQPTTTSISTTTATFIITENSTTTENTTIVTAASTTETATTIATFSEMETSTPLLTSQATETPTSITGSTTTSISTITTTFVIMDTSTTTENTTTAAVPPTMETSTRTIALTAMETNTTLESSITTETTASISLSTTATTGTATTSTTTATLIITTNSTTTETSNITSTLIITNSSMTTEATTTVSASTAVTTFTTMPVSITTTTPTIITVAVTTMSTTSAIPVTCNGSVEIQLPNGTCVPKTNAQIETVNILRNRTMNATAIIYALSLYLSSIANSNISSNPNYILSASEIDEYIDSLDNVTLILNTNTSFIMAQQADQIANGTVIGGSFTHGIGGQILGVSTLNNTLNSNLTTAAFLSNESLVNVTSLNILIIDMPTTYENIDNSRDRHLASSVIVMAVKRNSSVSNPMNILLYFQVLNEYVPTVTSRYLCTYYDINGSKWNESGCTTPQYNTSFNRYECSCNHLSTFALVWSPYFVSCNSSIEVQLPNGTCISKSDGQILTVNILRSNTANSTVIANALSLYISSITNSNTTLNSTYTLTANEIDTYLSNISNVNLTINTNDSFLMAQQPNQGGNVIVLGASFNRGIGGQVVNTSNVDNVTNSFSSAAAIISNQSLIGVTSLNMLIINKPTTYEKLDNSTNKMLASSVIVVAVRRNSSLSTPITISLYFQILPEYQPNGSAEYLCSFYDTTNSKWNESGCTIPQYNVRFNRYECNCNHLTSFALIWLPRILLTSNLDAQDIGSLVCLSISIICFLIIIIHASIIRIHSPIMGFQAYDLFPLISSASTTILFIFYIAMGMTVYTRTSSINENQCFLSSSVLMFFTYFFLIFMFCAKTSVGYFNYLRFVHLFPQPSLRKLFIMLGVSFLISITWVAFAAGFNSNSSFQITQLYPYKLCWFTRRVIYYFLTIPVCLFLLINIFIFIRVSQRIINHVRHATSPHQTYERMKRCVLILLSSCATQGIGWLFGPFLTIASPEAGYVLAWFFIICNGLEGLWSILLYIIIRSKHMDEQRRSIAVKEFSKTKTTKLDKSKTSSIKNNQDGNDIETRETEIKHRNIQKEETSLFDDSYDLKDVNRPIGDDDDDDIRL</sequence>
<evidence type="ECO:0000256" key="7">
    <source>
        <dbReference type="SAM" id="Phobius"/>
    </source>
</evidence>
<dbReference type="EMBL" id="CAJNOU010004352">
    <property type="protein sequence ID" value="CAF1438025.1"/>
    <property type="molecule type" value="Genomic_DNA"/>
</dbReference>
<evidence type="ECO:0000256" key="2">
    <source>
        <dbReference type="ARBA" id="ARBA00022692"/>
    </source>
</evidence>
<dbReference type="PANTHER" id="PTHR12011:SF471">
    <property type="entry name" value="G-PROTEIN COUPLED RECEPTORS FAMILY 2 PROFILE 2 DOMAIN-CONTAINING PROTEIN"/>
    <property type="match status" value="1"/>
</dbReference>
<dbReference type="GO" id="GO:0004930">
    <property type="term" value="F:G protein-coupled receptor activity"/>
    <property type="evidence" value="ECO:0007669"/>
    <property type="project" value="InterPro"/>
</dbReference>
<proteinExistence type="predicted"/>
<evidence type="ECO:0000256" key="1">
    <source>
        <dbReference type="ARBA" id="ARBA00004141"/>
    </source>
</evidence>
<dbReference type="PROSITE" id="PS50261">
    <property type="entry name" value="G_PROTEIN_RECEP_F2_4"/>
    <property type="match status" value="1"/>
</dbReference>
<feature type="region of interest" description="Disordered" evidence="6">
    <location>
        <begin position="1247"/>
        <end position="1267"/>
    </location>
</feature>
<feature type="compositionally biased region" description="Low complexity" evidence="6">
    <location>
        <begin position="236"/>
        <end position="247"/>
    </location>
</feature>
<dbReference type="InterPro" id="IPR000832">
    <property type="entry name" value="GPCR_2_secretin-like"/>
</dbReference>
<feature type="region of interest" description="Disordered" evidence="6">
    <location>
        <begin position="226"/>
        <end position="247"/>
    </location>
</feature>
<feature type="region of interest" description="Disordered" evidence="6">
    <location>
        <begin position="1208"/>
        <end position="1232"/>
    </location>
</feature>
<dbReference type="Pfam" id="PF01825">
    <property type="entry name" value="GPS"/>
    <property type="match status" value="2"/>
</dbReference>
<feature type="transmembrane region" description="Helical" evidence="7">
    <location>
        <begin position="1129"/>
        <end position="1152"/>
    </location>
</feature>
<evidence type="ECO:0000256" key="5">
    <source>
        <dbReference type="ARBA" id="ARBA00023157"/>
    </source>
</evidence>
<keyword evidence="3 7" id="KW-1133">Transmembrane helix</keyword>
<organism evidence="10 11">
    <name type="scientific">Rotaria sordida</name>
    <dbReference type="NCBI Taxonomy" id="392033"/>
    <lineage>
        <taxon>Eukaryota</taxon>
        <taxon>Metazoa</taxon>
        <taxon>Spiralia</taxon>
        <taxon>Gnathifera</taxon>
        <taxon>Rotifera</taxon>
        <taxon>Eurotatoria</taxon>
        <taxon>Bdelloidea</taxon>
        <taxon>Philodinida</taxon>
        <taxon>Philodinidae</taxon>
        <taxon>Rotaria</taxon>
    </lineage>
</organism>
<feature type="transmembrane region" description="Helical" evidence="7">
    <location>
        <begin position="1001"/>
        <end position="1025"/>
    </location>
</feature>
<dbReference type="GO" id="GO:0007189">
    <property type="term" value="P:adenylate cyclase-activating G protein-coupled receptor signaling pathway"/>
    <property type="evidence" value="ECO:0007669"/>
    <property type="project" value="TreeGrafter"/>
</dbReference>
<comment type="caution">
    <text evidence="10">The sequence shown here is derived from an EMBL/GenBank/DDBJ whole genome shotgun (WGS) entry which is preliminary data.</text>
</comment>
<evidence type="ECO:0000313" key="11">
    <source>
        <dbReference type="Proteomes" id="UP000663889"/>
    </source>
</evidence>
<keyword evidence="5" id="KW-1015">Disulfide bond</keyword>
<dbReference type="InterPro" id="IPR057244">
    <property type="entry name" value="GAIN_B"/>
</dbReference>
<feature type="transmembrane region" description="Helical" evidence="7">
    <location>
        <begin position="1158"/>
        <end position="1182"/>
    </location>
</feature>
<dbReference type="Gene3D" id="2.60.220.50">
    <property type="match status" value="2"/>
</dbReference>
<feature type="non-terminal residue" evidence="10">
    <location>
        <position position="1"/>
    </location>
</feature>
<dbReference type="AlphaFoldDB" id="A0A815NW68"/>
<dbReference type="InterPro" id="IPR046338">
    <property type="entry name" value="GAIN_dom_sf"/>
</dbReference>
<dbReference type="GO" id="GO:0005886">
    <property type="term" value="C:plasma membrane"/>
    <property type="evidence" value="ECO:0007669"/>
    <property type="project" value="TreeGrafter"/>
</dbReference>
<feature type="compositionally biased region" description="Basic and acidic residues" evidence="6">
    <location>
        <begin position="1248"/>
        <end position="1258"/>
    </location>
</feature>
<gene>
    <name evidence="10" type="ORF">SEV965_LOCUS33083</name>
</gene>
<accession>A0A815NW68</accession>
<feature type="compositionally biased region" description="Polar residues" evidence="6">
    <location>
        <begin position="226"/>
        <end position="235"/>
    </location>
</feature>
<dbReference type="GO" id="GO:0007166">
    <property type="term" value="P:cell surface receptor signaling pathway"/>
    <property type="evidence" value="ECO:0007669"/>
    <property type="project" value="InterPro"/>
</dbReference>
<dbReference type="Pfam" id="PF00002">
    <property type="entry name" value="7tm_2"/>
    <property type="match status" value="1"/>
</dbReference>
<feature type="transmembrane region" description="Helical" evidence="7">
    <location>
        <begin position="957"/>
        <end position="981"/>
    </location>
</feature>
<keyword evidence="4 7" id="KW-0472">Membrane</keyword>
<dbReference type="Proteomes" id="UP000663889">
    <property type="component" value="Unassembled WGS sequence"/>
</dbReference>
<feature type="domain" description="GAIN-B" evidence="8">
    <location>
        <begin position="492"/>
        <end position="656"/>
    </location>
</feature>
<feature type="domain" description="GAIN-B" evidence="8">
    <location>
        <begin position="725"/>
        <end position="911"/>
    </location>
</feature>
<dbReference type="PANTHER" id="PTHR12011">
    <property type="entry name" value="ADHESION G-PROTEIN COUPLED RECEPTOR"/>
    <property type="match status" value="1"/>
</dbReference>
<keyword evidence="2 7" id="KW-0812">Transmembrane</keyword>
<protein>
    <submittedName>
        <fullName evidence="10">Uncharacterized protein</fullName>
    </submittedName>
</protein>
<dbReference type="PROSITE" id="PS50221">
    <property type="entry name" value="GAIN_B"/>
    <property type="match status" value="2"/>
</dbReference>
<feature type="transmembrane region" description="Helical" evidence="7">
    <location>
        <begin position="920"/>
        <end position="945"/>
    </location>
</feature>
<comment type="subcellular location">
    <subcellularLocation>
        <location evidence="1">Membrane</location>
        <topology evidence="1">Multi-pass membrane protein</topology>
    </subcellularLocation>
</comment>
<name>A0A815NW68_9BILA</name>
<evidence type="ECO:0000313" key="10">
    <source>
        <dbReference type="EMBL" id="CAF1438025.1"/>
    </source>
</evidence>